<evidence type="ECO:0000256" key="1">
    <source>
        <dbReference type="SAM" id="SignalP"/>
    </source>
</evidence>
<dbReference type="InterPro" id="IPR053185">
    <property type="entry name" value="SET_domain_protein"/>
</dbReference>
<dbReference type="CDD" id="cd20071">
    <property type="entry name" value="SET_SMYD"/>
    <property type="match status" value="1"/>
</dbReference>
<dbReference type="Pfam" id="PF00856">
    <property type="entry name" value="SET"/>
    <property type="match status" value="1"/>
</dbReference>
<evidence type="ECO:0000313" key="3">
    <source>
        <dbReference type="EMBL" id="KAF2636459.1"/>
    </source>
</evidence>
<dbReference type="InterPro" id="IPR046341">
    <property type="entry name" value="SET_dom_sf"/>
</dbReference>
<reference evidence="3" key="1">
    <citation type="journal article" date="2020" name="Stud. Mycol.">
        <title>101 Dothideomycetes genomes: a test case for predicting lifestyles and emergence of pathogens.</title>
        <authorList>
            <person name="Haridas S."/>
            <person name="Albert R."/>
            <person name="Binder M."/>
            <person name="Bloem J."/>
            <person name="Labutti K."/>
            <person name="Salamov A."/>
            <person name="Andreopoulos B."/>
            <person name="Baker S."/>
            <person name="Barry K."/>
            <person name="Bills G."/>
            <person name="Bluhm B."/>
            <person name="Cannon C."/>
            <person name="Castanera R."/>
            <person name="Culley D."/>
            <person name="Daum C."/>
            <person name="Ezra D."/>
            <person name="Gonzalez J."/>
            <person name="Henrissat B."/>
            <person name="Kuo A."/>
            <person name="Liang C."/>
            <person name="Lipzen A."/>
            <person name="Lutzoni F."/>
            <person name="Magnuson J."/>
            <person name="Mondo S."/>
            <person name="Nolan M."/>
            <person name="Ohm R."/>
            <person name="Pangilinan J."/>
            <person name="Park H.-J."/>
            <person name="Ramirez L."/>
            <person name="Alfaro M."/>
            <person name="Sun H."/>
            <person name="Tritt A."/>
            <person name="Yoshinaga Y."/>
            <person name="Zwiers L.-H."/>
            <person name="Turgeon B."/>
            <person name="Goodwin S."/>
            <person name="Spatafora J."/>
            <person name="Crous P."/>
            <person name="Grigoriev I."/>
        </authorList>
    </citation>
    <scope>NUCLEOTIDE SEQUENCE</scope>
    <source>
        <strain evidence="3">CBS 473.64</strain>
    </source>
</reference>
<proteinExistence type="predicted"/>
<dbReference type="SUPFAM" id="SSF82199">
    <property type="entry name" value="SET domain"/>
    <property type="match status" value="1"/>
</dbReference>
<dbReference type="Gene3D" id="2.170.270.10">
    <property type="entry name" value="SET domain"/>
    <property type="match status" value="1"/>
</dbReference>
<evidence type="ECO:0000313" key="4">
    <source>
        <dbReference type="Proteomes" id="UP000799753"/>
    </source>
</evidence>
<feature type="domain" description="SET" evidence="2">
    <location>
        <begin position="38"/>
        <end position="192"/>
    </location>
</feature>
<sequence>MTYLLLPLLLILPLTILAETSTCPPTPLLLPTCAYPPEPYTIERSPGKGLGVFSRADLTPGTIILREPAILSITPPAISKGTGYPMPMISSLVREAYEQLSEAAQHAVLNLHFHVFPGELENGHGWEEPLGYIFRTNAYNTGEGIALFPKIARINHSCRPNAGYYWDGNTGQRVVYASRHIAAGDEVFDSYIPLLLPRHRRHERLERYGFTCSCPTCMLSGSLLSRSDRRRDDIAMAFMAFKARMDLLKPNSSSELREARRDAAWSLELVDWVEREGLVDYFAQAYKIVAVSHARVGDWEMASVWANKGFERRVLEYSGSGWAAEMGELTRGFIERWKEELGVGK</sequence>
<dbReference type="PANTHER" id="PTHR47332:SF4">
    <property type="entry name" value="SET DOMAIN-CONTAINING PROTEIN 5"/>
    <property type="match status" value="1"/>
</dbReference>
<keyword evidence="1" id="KW-0732">Signal</keyword>
<keyword evidence="4" id="KW-1185">Reference proteome</keyword>
<dbReference type="InterPro" id="IPR001214">
    <property type="entry name" value="SET_dom"/>
</dbReference>
<name>A0A6A6RLI3_9PLEO</name>
<dbReference type="PANTHER" id="PTHR47332">
    <property type="entry name" value="SET DOMAIN-CONTAINING PROTEIN 5"/>
    <property type="match status" value="1"/>
</dbReference>
<gene>
    <name evidence="3" type="ORF">P280DRAFT_151860</name>
</gene>
<feature type="signal peptide" evidence="1">
    <location>
        <begin position="1"/>
        <end position="18"/>
    </location>
</feature>
<dbReference type="PROSITE" id="PS50280">
    <property type="entry name" value="SET"/>
    <property type="match status" value="1"/>
</dbReference>
<organism evidence="3 4">
    <name type="scientific">Massarina eburnea CBS 473.64</name>
    <dbReference type="NCBI Taxonomy" id="1395130"/>
    <lineage>
        <taxon>Eukaryota</taxon>
        <taxon>Fungi</taxon>
        <taxon>Dikarya</taxon>
        <taxon>Ascomycota</taxon>
        <taxon>Pezizomycotina</taxon>
        <taxon>Dothideomycetes</taxon>
        <taxon>Pleosporomycetidae</taxon>
        <taxon>Pleosporales</taxon>
        <taxon>Massarineae</taxon>
        <taxon>Massarinaceae</taxon>
        <taxon>Massarina</taxon>
    </lineage>
</organism>
<dbReference type="AlphaFoldDB" id="A0A6A6RLI3"/>
<dbReference type="OrthoDB" id="265717at2759"/>
<dbReference type="Proteomes" id="UP000799753">
    <property type="component" value="Unassembled WGS sequence"/>
</dbReference>
<evidence type="ECO:0000259" key="2">
    <source>
        <dbReference type="PROSITE" id="PS50280"/>
    </source>
</evidence>
<accession>A0A6A6RLI3</accession>
<protein>
    <submittedName>
        <fullName evidence="3">SET domain-containing protein</fullName>
    </submittedName>
</protein>
<feature type="chain" id="PRO_5025544522" evidence="1">
    <location>
        <begin position="19"/>
        <end position="345"/>
    </location>
</feature>
<dbReference type="SMART" id="SM00317">
    <property type="entry name" value="SET"/>
    <property type="match status" value="1"/>
</dbReference>
<dbReference type="EMBL" id="MU006798">
    <property type="protein sequence ID" value="KAF2636459.1"/>
    <property type="molecule type" value="Genomic_DNA"/>
</dbReference>